<evidence type="ECO:0000313" key="2">
    <source>
        <dbReference type="EMBL" id="TBU22599.1"/>
    </source>
</evidence>
<feature type="region of interest" description="Disordered" evidence="1">
    <location>
        <begin position="41"/>
        <end position="84"/>
    </location>
</feature>
<dbReference type="EMBL" id="ML143535">
    <property type="protein sequence ID" value="TBU22599.1"/>
    <property type="molecule type" value="Genomic_DNA"/>
</dbReference>
<dbReference type="InterPro" id="IPR012337">
    <property type="entry name" value="RNaseH-like_sf"/>
</dbReference>
<dbReference type="AlphaFoldDB" id="A0A4Q9M6S6"/>
<evidence type="ECO:0000256" key="1">
    <source>
        <dbReference type="SAM" id="MobiDB-lite"/>
    </source>
</evidence>
<gene>
    <name evidence="2" type="ORF">BD311DRAFT_675772</name>
</gene>
<proteinExistence type="predicted"/>
<reference evidence="2" key="1">
    <citation type="submission" date="2019-01" db="EMBL/GenBank/DDBJ databases">
        <title>Draft genome sequences of three monokaryotic isolates of the white-rot basidiomycete fungus Dichomitus squalens.</title>
        <authorList>
            <consortium name="DOE Joint Genome Institute"/>
            <person name="Lopez S.C."/>
            <person name="Andreopoulos B."/>
            <person name="Pangilinan J."/>
            <person name="Lipzen A."/>
            <person name="Riley R."/>
            <person name="Ahrendt S."/>
            <person name="Ng V."/>
            <person name="Barry K."/>
            <person name="Daum C."/>
            <person name="Grigoriev I.V."/>
            <person name="Hilden K.S."/>
            <person name="Makela M.R."/>
            <person name="de Vries R.P."/>
        </authorList>
    </citation>
    <scope>NUCLEOTIDE SEQUENCE [LARGE SCALE GENOMIC DNA]</scope>
    <source>
        <strain evidence="2">OM18370.1</strain>
    </source>
</reference>
<feature type="compositionally biased region" description="Polar residues" evidence="1">
    <location>
        <begin position="53"/>
        <end position="62"/>
    </location>
</feature>
<organism evidence="2">
    <name type="scientific">Dichomitus squalens</name>
    <dbReference type="NCBI Taxonomy" id="114155"/>
    <lineage>
        <taxon>Eukaryota</taxon>
        <taxon>Fungi</taxon>
        <taxon>Dikarya</taxon>
        <taxon>Basidiomycota</taxon>
        <taxon>Agaricomycotina</taxon>
        <taxon>Agaricomycetes</taxon>
        <taxon>Polyporales</taxon>
        <taxon>Polyporaceae</taxon>
        <taxon>Dichomitus</taxon>
    </lineage>
</organism>
<accession>A0A4Q9M6S6</accession>
<dbReference type="OrthoDB" id="2747112at2759"/>
<protein>
    <submittedName>
        <fullName evidence="2">Uncharacterized protein</fullName>
    </submittedName>
</protein>
<name>A0A4Q9M6S6_9APHY</name>
<sequence>MNLITVLHPRYKLAYFMRQEWSPEWIEEARELVRAEWRANYKPAAPSGPPSNDAPTAATQGASRHPGPGRLSAQASANAVRTRKPAYLEAPPLTTVLNPLEYWSPLLSSVTDADLARMALDFLSVPGMHVVTNSQS</sequence>
<dbReference type="SUPFAM" id="SSF53098">
    <property type="entry name" value="Ribonuclease H-like"/>
    <property type="match status" value="1"/>
</dbReference>
<dbReference type="Proteomes" id="UP000292957">
    <property type="component" value="Unassembled WGS sequence"/>
</dbReference>